<evidence type="ECO:0000256" key="1">
    <source>
        <dbReference type="SAM" id="MobiDB-lite"/>
    </source>
</evidence>
<dbReference type="Proteomes" id="UP000009874">
    <property type="component" value="Unassembled WGS sequence"/>
</dbReference>
<comment type="caution">
    <text evidence="2">The sequence shown here is derived from an EMBL/GenBank/DDBJ whole genome shotgun (WGS) entry which is preliminary data.</text>
</comment>
<dbReference type="EMBL" id="AGZI01000029">
    <property type="protein sequence ID" value="EKU82184.1"/>
    <property type="molecule type" value="Genomic_DNA"/>
</dbReference>
<feature type="region of interest" description="Disordered" evidence="1">
    <location>
        <begin position="93"/>
        <end position="116"/>
    </location>
</feature>
<dbReference type="HOGENOM" id="CLU_1238969_0_0_4"/>
<dbReference type="RefSeq" id="WP_005666872.1">
    <property type="nucleotide sequence ID" value="NZ_JH992923.1"/>
</dbReference>
<reference evidence="2 3" key="1">
    <citation type="submission" date="2012-09" db="EMBL/GenBank/DDBJ databases">
        <title>The Genome Sequence of Massilia timonae CCUG 45783.</title>
        <authorList>
            <consortium name="The Broad Institute Genome Sequencing Platform"/>
            <person name="Earl A."/>
            <person name="Ward D."/>
            <person name="Feldgarden M."/>
            <person name="Gevers D."/>
            <person name="Huys G."/>
            <person name="Walker B."/>
            <person name="Young S.K."/>
            <person name="Zeng Q."/>
            <person name="Gargeya S."/>
            <person name="Fitzgerald M."/>
            <person name="Haas B."/>
            <person name="Abouelleil A."/>
            <person name="Alvarado L."/>
            <person name="Arachchi H.M."/>
            <person name="Berlin A.M."/>
            <person name="Chapman S.B."/>
            <person name="Goldberg J."/>
            <person name="Griggs A."/>
            <person name="Gujja S."/>
            <person name="Hansen M."/>
            <person name="Howarth C."/>
            <person name="Imamovic A."/>
            <person name="Larimer J."/>
            <person name="McCowen C."/>
            <person name="Montmayeur A."/>
            <person name="Murphy C."/>
            <person name="Neiman D."/>
            <person name="Pearson M."/>
            <person name="Priest M."/>
            <person name="Roberts A."/>
            <person name="Saif S."/>
            <person name="Shea T."/>
            <person name="Sisk P."/>
            <person name="Sykes S."/>
            <person name="Wortman J."/>
            <person name="Nusbaum C."/>
            <person name="Birren B."/>
        </authorList>
    </citation>
    <scope>NUCLEOTIDE SEQUENCE [LARGE SCALE GENOMIC DNA]</scope>
    <source>
        <strain evidence="2 3">CCUG 45783</strain>
    </source>
</reference>
<name>K9DBV1_9BURK</name>
<feature type="compositionally biased region" description="Basic and acidic residues" evidence="1">
    <location>
        <begin position="99"/>
        <end position="116"/>
    </location>
</feature>
<keyword evidence="3" id="KW-1185">Reference proteome</keyword>
<proteinExistence type="predicted"/>
<gene>
    <name evidence="2" type="ORF">HMPREF9710_02495</name>
</gene>
<dbReference type="AlphaFoldDB" id="K9DBV1"/>
<sequence length="223" mass="25479">MLRQLLDRIPPHKPESQRELAFVNSVFSHWRDRGRLSSKQVDTIEQIATRYGMFVAAHHYIGRAMDEWRQPYRDAEARRIAATYARDREEKAATQARQQQERVRATAAAHKPERNRDAALAHNRQIKVELEKMERDGGLDQLERLIDAVFPESTLSMRTKVAAYAGAGSKELRVCIAALAFGKPPALVWKQSGQMTQPGAESEQWQTLLIHPALKAFNLRLNE</sequence>
<accession>K9DBV1</accession>
<protein>
    <submittedName>
        <fullName evidence="2">Uncharacterized protein</fullName>
    </submittedName>
</protein>
<organism evidence="2 3">
    <name type="scientific">Massilia timonae CCUG 45783</name>
    <dbReference type="NCBI Taxonomy" id="883126"/>
    <lineage>
        <taxon>Bacteria</taxon>
        <taxon>Pseudomonadati</taxon>
        <taxon>Pseudomonadota</taxon>
        <taxon>Betaproteobacteria</taxon>
        <taxon>Burkholderiales</taxon>
        <taxon>Oxalobacteraceae</taxon>
        <taxon>Telluria group</taxon>
        <taxon>Massilia</taxon>
    </lineage>
</organism>
<evidence type="ECO:0000313" key="2">
    <source>
        <dbReference type="EMBL" id="EKU82184.1"/>
    </source>
</evidence>
<evidence type="ECO:0000313" key="3">
    <source>
        <dbReference type="Proteomes" id="UP000009874"/>
    </source>
</evidence>